<dbReference type="InterPro" id="IPR011123">
    <property type="entry name" value="Y_Y_Y"/>
</dbReference>
<evidence type="ECO:0000256" key="3">
    <source>
        <dbReference type="ARBA" id="ARBA00022553"/>
    </source>
</evidence>
<dbReference type="InterPro" id="IPR005467">
    <property type="entry name" value="His_kinase_dom"/>
</dbReference>
<dbReference type="Gene3D" id="2.130.10.10">
    <property type="entry name" value="YVTN repeat-like/Quinoprotein amine dehydrogenase"/>
    <property type="match status" value="3"/>
</dbReference>
<evidence type="ECO:0000256" key="1">
    <source>
        <dbReference type="ARBA" id="ARBA00000085"/>
    </source>
</evidence>
<feature type="domain" description="Response regulatory" evidence="10">
    <location>
        <begin position="1156"/>
        <end position="1271"/>
    </location>
</feature>
<dbReference type="Gene3D" id="1.10.287.130">
    <property type="match status" value="1"/>
</dbReference>
<keyword evidence="5" id="KW-0238">DNA-binding</keyword>
<keyword evidence="3 7" id="KW-0597">Phosphoprotein</keyword>
<gene>
    <name evidence="11" type="ORF">HHL22_12170</name>
</gene>
<dbReference type="InterPro" id="IPR001789">
    <property type="entry name" value="Sig_transdc_resp-reg_receiver"/>
</dbReference>
<dbReference type="Pfam" id="PF00512">
    <property type="entry name" value="HisKA"/>
    <property type="match status" value="1"/>
</dbReference>
<dbReference type="CDD" id="cd00082">
    <property type="entry name" value="HisKA"/>
    <property type="match status" value="1"/>
</dbReference>
<evidence type="ECO:0000256" key="7">
    <source>
        <dbReference type="PROSITE-ProRule" id="PRU00169"/>
    </source>
</evidence>
<dbReference type="SMART" id="SM00388">
    <property type="entry name" value="HisKA"/>
    <property type="match status" value="1"/>
</dbReference>
<evidence type="ECO:0000256" key="5">
    <source>
        <dbReference type="ARBA" id="ARBA00023125"/>
    </source>
</evidence>
<comment type="caution">
    <text evidence="11">The sequence shown here is derived from an EMBL/GenBank/DDBJ whole genome shotgun (WGS) entry which is preliminary data.</text>
</comment>
<reference evidence="11 12" key="1">
    <citation type="submission" date="2020-04" db="EMBL/GenBank/DDBJ databases">
        <title>Hymenobacter polaris sp. nov., isolated from Arctic soil.</title>
        <authorList>
            <person name="Dahal R.H."/>
        </authorList>
    </citation>
    <scope>NUCLEOTIDE SEQUENCE [LARGE SCALE GENOMIC DNA]</scope>
    <source>
        <strain evidence="11 12">RP-2-7</strain>
    </source>
</reference>
<evidence type="ECO:0000256" key="6">
    <source>
        <dbReference type="ARBA" id="ARBA00023163"/>
    </source>
</evidence>
<dbReference type="InterPro" id="IPR018062">
    <property type="entry name" value="HTH_AraC-typ_CS"/>
</dbReference>
<organism evidence="11 12">
    <name type="scientific">Hymenobacter polaris</name>
    <dbReference type="NCBI Taxonomy" id="2682546"/>
    <lineage>
        <taxon>Bacteria</taxon>
        <taxon>Pseudomonadati</taxon>
        <taxon>Bacteroidota</taxon>
        <taxon>Cytophagia</taxon>
        <taxon>Cytophagales</taxon>
        <taxon>Hymenobacteraceae</taxon>
        <taxon>Hymenobacter</taxon>
    </lineage>
</organism>
<dbReference type="PANTHER" id="PTHR43547:SF2">
    <property type="entry name" value="HYBRID SIGNAL TRANSDUCTION HISTIDINE KINASE C"/>
    <property type="match status" value="1"/>
</dbReference>
<dbReference type="GO" id="GO:0000155">
    <property type="term" value="F:phosphorelay sensor kinase activity"/>
    <property type="evidence" value="ECO:0007669"/>
    <property type="project" value="InterPro"/>
</dbReference>
<dbReference type="PROSITE" id="PS50110">
    <property type="entry name" value="RESPONSE_REGULATORY"/>
    <property type="match status" value="1"/>
</dbReference>
<evidence type="ECO:0000259" key="8">
    <source>
        <dbReference type="PROSITE" id="PS01124"/>
    </source>
</evidence>
<keyword evidence="6" id="KW-0804">Transcription</keyword>
<feature type="domain" description="Histidine kinase" evidence="9">
    <location>
        <begin position="874"/>
        <end position="1106"/>
    </location>
</feature>
<dbReference type="SMART" id="SM00448">
    <property type="entry name" value="REC"/>
    <property type="match status" value="1"/>
</dbReference>
<name>A0A7Y0AEQ4_9BACT</name>
<dbReference type="InterPro" id="IPR004358">
    <property type="entry name" value="Sig_transdc_His_kin-like_C"/>
</dbReference>
<dbReference type="InterPro" id="IPR003661">
    <property type="entry name" value="HisK_dim/P_dom"/>
</dbReference>
<dbReference type="InterPro" id="IPR015943">
    <property type="entry name" value="WD40/YVTN_repeat-like_dom_sf"/>
</dbReference>
<dbReference type="EC" id="2.7.13.3" evidence="2"/>
<dbReference type="InterPro" id="IPR013783">
    <property type="entry name" value="Ig-like_fold"/>
</dbReference>
<feature type="domain" description="HTH araC/xylS-type" evidence="8">
    <location>
        <begin position="1303"/>
        <end position="1402"/>
    </location>
</feature>
<dbReference type="CDD" id="cd17574">
    <property type="entry name" value="REC_OmpR"/>
    <property type="match status" value="1"/>
</dbReference>
<evidence type="ECO:0000259" key="9">
    <source>
        <dbReference type="PROSITE" id="PS50109"/>
    </source>
</evidence>
<dbReference type="SUPFAM" id="SSF63829">
    <property type="entry name" value="Calcium-dependent phosphotriesterase"/>
    <property type="match status" value="3"/>
</dbReference>
<dbReference type="Pfam" id="PF00072">
    <property type="entry name" value="Response_reg"/>
    <property type="match status" value="1"/>
</dbReference>
<comment type="catalytic activity">
    <reaction evidence="1">
        <text>ATP + protein L-histidine = ADP + protein N-phospho-L-histidine.</text>
        <dbReference type="EC" id="2.7.13.3"/>
    </reaction>
</comment>
<dbReference type="FunFam" id="1.10.287.130:FF:000034">
    <property type="entry name" value="Two-component system sensor histidine kinase/response regulator"/>
    <property type="match status" value="1"/>
</dbReference>
<dbReference type="Gene3D" id="3.40.50.2300">
    <property type="match status" value="1"/>
</dbReference>
<dbReference type="InterPro" id="IPR009057">
    <property type="entry name" value="Homeodomain-like_sf"/>
</dbReference>
<dbReference type="PRINTS" id="PR00344">
    <property type="entry name" value="BCTRLSENSOR"/>
</dbReference>
<dbReference type="GO" id="GO:0043565">
    <property type="term" value="F:sequence-specific DNA binding"/>
    <property type="evidence" value="ECO:0007669"/>
    <property type="project" value="InterPro"/>
</dbReference>
<dbReference type="Gene3D" id="2.60.40.10">
    <property type="entry name" value="Immunoglobulins"/>
    <property type="match status" value="1"/>
</dbReference>
<dbReference type="InterPro" id="IPR036890">
    <property type="entry name" value="HATPase_C_sf"/>
</dbReference>
<dbReference type="SMART" id="SM00342">
    <property type="entry name" value="HTH_ARAC"/>
    <property type="match status" value="1"/>
</dbReference>
<keyword evidence="12" id="KW-1185">Reference proteome</keyword>
<dbReference type="PANTHER" id="PTHR43547">
    <property type="entry name" value="TWO-COMPONENT HISTIDINE KINASE"/>
    <property type="match status" value="1"/>
</dbReference>
<dbReference type="InterPro" id="IPR018060">
    <property type="entry name" value="HTH_AraC"/>
</dbReference>
<evidence type="ECO:0000313" key="12">
    <source>
        <dbReference type="Proteomes" id="UP000559626"/>
    </source>
</evidence>
<evidence type="ECO:0000259" key="10">
    <source>
        <dbReference type="PROSITE" id="PS50110"/>
    </source>
</evidence>
<evidence type="ECO:0000256" key="2">
    <source>
        <dbReference type="ARBA" id="ARBA00012438"/>
    </source>
</evidence>
<dbReference type="InterPro" id="IPR011006">
    <property type="entry name" value="CheY-like_superfamily"/>
</dbReference>
<evidence type="ECO:0000256" key="4">
    <source>
        <dbReference type="ARBA" id="ARBA00023015"/>
    </source>
</evidence>
<evidence type="ECO:0000313" key="11">
    <source>
        <dbReference type="EMBL" id="NML65961.1"/>
    </source>
</evidence>
<dbReference type="SUPFAM" id="SSF52172">
    <property type="entry name" value="CheY-like"/>
    <property type="match status" value="1"/>
</dbReference>
<dbReference type="Pfam" id="PF07494">
    <property type="entry name" value="Reg_prop"/>
    <property type="match status" value="3"/>
</dbReference>
<feature type="modified residue" description="4-aspartylphosphate" evidence="7">
    <location>
        <position position="1204"/>
    </location>
</feature>
<dbReference type="CDD" id="cd16922">
    <property type="entry name" value="HATPase_EvgS-ArcB-TorS-like"/>
    <property type="match status" value="1"/>
</dbReference>
<dbReference type="GO" id="GO:0003700">
    <property type="term" value="F:DNA-binding transcription factor activity"/>
    <property type="evidence" value="ECO:0007669"/>
    <property type="project" value="InterPro"/>
</dbReference>
<dbReference type="SUPFAM" id="SSF47384">
    <property type="entry name" value="Homodimeric domain of signal transducing histidine kinase"/>
    <property type="match status" value="1"/>
</dbReference>
<dbReference type="InterPro" id="IPR036097">
    <property type="entry name" value="HisK_dim/P_sf"/>
</dbReference>
<dbReference type="Pfam" id="PF12833">
    <property type="entry name" value="HTH_18"/>
    <property type="match status" value="1"/>
</dbReference>
<dbReference type="SMART" id="SM00387">
    <property type="entry name" value="HATPase_c"/>
    <property type="match status" value="1"/>
</dbReference>
<dbReference type="PROSITE" id="PS01124">
    <property type="entry name" value="HTH_ARAC_FAMILY_2"/>
    <property type="match status" value="1"/>
</dbReference>
<dbReference type="SUPFAM" id="SSF55874">
    <property type="entry name" value="ATPase domain of HSP90 chaperone/DNA topoisomerase II/histidine kinase"/>
    <property type="match status" value="1"/>
</dbReference>
<dbReference type="Gene3D" id="1.10.10.60">
    <property type="entry name" value="Homeodomain-like"/>
    <property type="match status" value="1"/>
</dbReference>
<dbReference type="InterPro" id="IPR003594">
    <property type="entry name" value="HATPase_dom"/>
</dbReference>
<dbReference type="Pfam" id="PF02518">
    <property type="entry name" value="HATPase_c"/>
    <property type="match status" value="1"/>
</dbReference>
<sequence length="1413" mass="155091">MRHLLYGLLSGLLALLPLGSRAQRIAPADFRFEHLTVDQGLSHSDAMCVAQDQAGFIWVGTNRGLDRYDGYELRQYTRPITPEGIASNRIKVLHVAPGGRLWVGAQRAGLSYYSPARDQLVVLRAPSLPAAQQALLRQLAQATVGTLDTDAQGHLWAGTEQGHLFRLTLDSLGALRELRQVPLPTAAGSISSLAADAEGNVWVGTLDRGLCLVRPGQQPRAEATALTDAVRALHLDWRGDLWAGAEQRVFWVSAANRRAVRKLTANPQPQSYPQLQALRLDLQGRLWVGTLYGLYVWEAGAVTGTAPPLRAAPTLLLPQAGNPDGLNSERVHQLFEDRTHVLWLCASAGGLNRVDLLQKPFGQLRRQLSSQATLTNNYVNALYKEEDTNTLWIGTRNGVSAYDLARHTYQNYLARPDTSPANGVDVSAICQTRNGTLWFGTRHRGLVSLVRRGGQAVLTTYDQLPGGRSLREASIERLAVDGAGNVWVATFSAGLYQFSPSGQLLGSYQAGANGLPTSNFSFLLYDPAQDVLWASTTNAGLLKLRVGPGQLRVLQQYKYQPGARDGLRVNYVWPLLLDRQGTLWIGTIGGGLHQLARDARGREVLRSDRRWLPETDVESILADDAGNLWLGGTGLYRYTPATRQYLRYDVADGLQSNAFKIGAADRGADGTLYFGGVNGVSYFQPATIQPNPYAPVVQVTGLRLNNQPVAVGQPFGGRVVLKQPLAQPQTVTLKPGENDFSVEFVGLNYANPQKNRYAYQLEGYNADWVYPALGQRTASFANLPPGRYRLRLRASNGEGAWSAPVAPLTFEVLAPWYKTGWAYGLYALGLLALVALYRRFEISQQALKNKLVLEQFQTEKEKELTNLKLGFFTNISHELRTPLTLILGPVEEIMSSPGPVPNLPGKMQLVHRQASKLLELVNQLLDFRKVETGNVPLRAGYRDAGAFLAEQYAAFQLKAEARHIRYVLDLPAEPVGLFFDQGKLEIILTNLLSNAFKYTPDGGRVELAATVVGSPGGNAVYAPDELTGNYLRITVADTGVGISPGELGRIFDPYYQASHTTTLRMMGTGIGLSLARQFAQRHGGQLTVTSTLGQGTTFELRLPFGQQHLHAEDLLPAEAAPAAAALGAQAALPAEEAELPEAEASDSASRAGGRPRLLVVEDHDEVREYLRELFAADYEVLTAEDGAVGWNAALAQLPDLIISDVMMPRSDGLELCQRLKQHPKTSHIPLLLLTARTAETHELEGLGLGADDYVSKPFNPTLLHAKADALLRNCRKLHEFYQRRILLQPTEIVVADADREFLEKAMAVVEQHLSDTDFSVQVLVRELAMSSSVFYRRVKSLTGQTAVEFIRDVRLKRAAQLLAQSQLRVSEVAFEVGIENAKYFRQVFQKLYGTTPSDYAKQHRAAQATSEVE</sequence>
<dbReference type="RefSeq" id="WP_169531610.1">
    <property type="nucleotide sequence ID" value="NZ_JABBGH010000002.1"/>
</dbReference>
<dbReference type="SUPFAM" id="SSF46689">
    <property type="entry name" value="Homeodomain-like"/>
    <property type="match status" value="1"/>
</dbReference>
<dbReference type="PROSITE" id="PS00041">
    <property type="entry name" value="HTH_ARAC_FAMILY_1"/>
    <property type="match status" value="1"/>
</dbReference>
<dbReference type="Gene3D" id="3.30.565.10">
    <property type="entry name" value="Histidine kinase-like ATPase, C-terminal domain"/>
    <property type="match status" value="1"/>
</dbReference>
<dbReference type="Pfam" id="PF07495">
    <property type="entry name" value="Y_Y_Y"/>
    <property type="match status" value="1"/>
</dbReference>
<dbReference type="EMBL" id="JABBGH010000002">
    <property type="protein sequence ID" value="NML65961.1"/>
    <property type="molecule type" value="Genomic_DNA"/>
</dbReference>
<accession>A0A7Y0AEQ4</accession>
<dbReference type="InterPro" id="IPR011110">
    <property type="entry name" value="Reg_prop"/>
</dbReference>
<dbReference type="PROSITE" id="PS50109">
    <property type="entry name" value="HIS_KIN"/>
    <property type="match status" value="1"/>
</dbReference>
<protein>
    <recommendedName>
        <fullName evidence="2">histidine kinase</fullName>
        <ecNumber evidence="2">2.7.13.3</ecNumber>
    </recommendedName>
</protein>
<dbReference type="Proteomes" id="UP000559626">
    <property type="component" value="Unassembled WGS sequence"/>
</dbReference>
<proteinExistence type="predicted"/>
<keyword evidence="4" id="KW-0805">Transcription regulation</keyword>